<dbReference type="EMBL" id="JYDI01002768">
    <property type="protein sequence ID" value="KRY24829.1"/>
    <property type="molecule type" value="Genomic_DNA"/>
</dbReference>
<keyword evidence="2" id="KW-1185">Reference proteome</keyword>
<comment type="caution">
    <text evidence="1">The sequence shown here is derived from an EMBL/GenBank/DDBJ whole genome shotgun (WGS) entry which is preliminary data.</text>
</comment>
<accession>A0A0V1AJN1</accession>
<reference evidence="1 2" key="1">
    <citation type="submission" date="2015-01" db="EMBL/GenBank/DDBJ databases">
        <title>Evolution of Trichinella species and genotypes.</title>
        <authorList>
            <person name="Korhonen P.K."/>
            <person name="Edoardo P."/>
            <person name="Giuseppe L.R."/>
            <person name="Gasser R.B."/>
        </authorList>
    </citation>
    <scope>NUCLEOTIDE SEQUENCE [LARGE SCALE GENOMIC DNA]</scope>
    <source>
        <strain evidence="1">ISS120</strain>
    </source>
</reference>
<sequence length="51" mass="5585">MLQATLPARFPQNLKNIYPQGMLGATPPAKFFVIFEEIAPGHALRSALPYG</sequence>
<organism evidence="1 2">
    <name type="scientific">Trichinella britovi</name>
    <name type="common">Parasitic roundworm</name>
    <dbReference type="NCBI Taxonomy" id="45882"/>
    <lineage>
        <taxon>Eukaryota</taxon>
        <taxon>Metazoa</taxon>
        <taxon>Ecdysozoa</taxon>
        <taxon>Nematoda</taxon>
        <taxon>Enoplea</taxon>
        <taxon>Dorylaimia</taxon>
        <taxon>Trichinellida</taxon>
        <taxon>Trichinellidae</taxon>
        <taxon>Trichinella</taxon>
    </lineage>
</organism>
<protein>
    <submittedName>
        <fullName evidence="1">Uncharacterized protein</fullName>
    </submittedName>
</protein>
<evidence type="ECO:0000313" key="2">
    <source>
        <dbReference type="Proteomes" id="UP000054653"/>
    </source>
</evidence>
<evidence type="ECO:0000313" key="1">
    <source>
        <dbReference type="EMBL" id="KRY24829.1"/>
    </source>
</evidence>
<name>A0A0V1AJN1_TRIBR</name>
<dbReference type="Proteomes" id="UP000054653">
    <property type="component" value="Unassembled WGS sequence"/>
</dbReference>
<gene>
    <name evidence="1" type="ORF">T03_13627</name>
</gene>
<dbReference type="AlphaFoldDB" id="A0A0V1AJN1"/>
<proteinExistence type="predicted"/>